<name>A0ACD0NQ50_9BASI</name>
<evidence type="ECO:0000313" key="2">
    <source>
        <dbReference type="Proteomes" id="UP000245626"/>
    </source>
</evidence>
<accession>A0ACD0NQ50</accession>
<keyword evidence="2" id="KW-1185">Reference proteome</keyword>
<reference evidence="1 2" key="1">
    <citation type="journal article" date="2018" name="Mol. Biol. Evol.">
        <title>Broad Genomic Sampling Reveals a Smut Pathogenic Ancestry of the Fungal Clade Ustilaginomycotina.</title>
        <authorList>
            <person name="Kijpornyongpan T."/>
            <person name="Mondo S.J."/>
            <person name="Barry K."/>
            <person name="Sandor L."/>
            <person name="Lee J."/>
            <person name="Lipzen A."/>
            <person name="Pangilinan J."/>
            <person name="LaButti K."/>
            <person name="Hainaut M."/>
            <person name="Henrissat B."/>
            <person name="Grigoriev I.V."/>
            <person name="Spatafora J.W."/>
            <person name="Aime M.C."/>
        </authorList>
    </citation>
    <scope>NUCLEOTIDE SEQUENCE [LARGE SCALE GENOMIC DNA]</scope>
    <source>
        <strain evidence="1 2">SA 807</strain>
    </source>
</reference>
<evidence type="ECO:0000313" key="1">
    <source>
        <dbReference type="EMBL" id="PWN47931.1"/>
    </source>
</evidence>
<protein>
    <submittedName>
        <fullName evidence="1">Uncharacterized protein</fullName>
    </submittedName>
</protein>
<dbReference type="EMBL" id="KZ820303">
    <property type="protein sequence ID" value="PWN47931.1"/>
    <property type="molecule type" value="Genomic_DNA"/>
</dbReference>
<organism evidence="1 2">
    <name type="scientific">Violaceomyces palustris</name>
    <dbReference type="NCBI Taxonomy" id="1673888"/>
    <lineage>
        <taxon>Eukaryota</taxon>
        <taxon>Fungi</taxon>
        <taxon>Dikarya</taxon>
        <taxon>Basidiomycota</taxon>
        <taxon>Ustilaginomycotina</taxon>
        <taxon>Ustilaginomycetes</taxon>
        <taxon>Violaceomycetales</taxon>
        <taxon>Violaceomycetaceae</taxon>
        <taxon>Violaceomyces</taxon>
    </lineage>
</organism>
<gene>
    <name evidence="1" type="ORF">IE53DRAFT_389900</name>
</gene>
<sequence length="588" mass="67315">MELFNIPKASDRTRTSLCQVLLPEVLLILILCHNATLNLITQGRRGCRSVWRLVLTGFLIYLHARNFGWTTSVHGWFPEDGATRTRSLSNILDFVLSTLSVAHSYRDVKLLLLCEDPRSFRKVVWKQKTLEEHSGSTGGDVDGDEGEVQGKARPEEIKFEVEEVEIGPSMSVPRLEWAIGLAFSYRGKGWNWDISKRIEGSSEKKSLPSHLSSNRSGDENRLPKDKRGVGGGDSDYDFEASGQDRITIKAHFLRSCLKKISRHYCILVLLNLYTSSRPLFRQPLSTPLNVSILRSQPLPYYPLDLFLAGFSGTTSLSLAYLLLAFFAVLFNLSSPQGWTLDPFGSWREIRGVETFWSNYWQELHKPNFVYLSRSIVSFFDQAPRGVKGRLSSGVLSVEGSDPKVDEEKGKRETAKATETTIRKRLNPSSQHSPRPPKQGFKFLVMVFTLSGLLHMIPNSAFLRQLAELESESDPTRPRTLWDPLSLPGVSAMLYFQTQILGILIEKVFLLVIVPRLKDLSRRWKGGEREEKWKWWLSRMDDADWRGWIGRIWFFAWTLVTGPLLMDDYVRAGLWSFDLFPRRLVRWHT</sequence>
<dbReference type="Proteomes" id="UP000245626">
    <property type="component" value="Unassembled WGS sequence"/>
</dbReference>
<proteinExistence type="predicted"/>